<evidence type="ECO:0000256" key="1">
    <source>
        <dbReference type="SAM" id="MobiDB-lite"/>
    </source>
</evidence>
<dbReference type="HOGENOM" id="CLU_3181191_0_0_4"/>
<sequence length="46" mass="4982">MEHGKANPENEVGESPRTRACAAPSSRRRGHDAGRRAHDALMRGDA</sequence>
<accession>A0A0E1W2X9</accession>
<dbReference type="EMBL" id="CM000832">
    <property type="protein sequence ID" value="EET07575.1"/>
    <property type="molecule type" value="Genomic_DNA"/>
</dbReference>
<feature type="region of interest" description="Disordered" evidence="1">
    <location>
        <begin position="1"/>
        <end position="46"/>
    </location>
</feature>
<proteinExistence type="predicted"/>
<dbReference type="AlphaFoldDB" id="A0A0E1W2X9"/>
<organism evidence="2">
    <name type="scientific">Burkholderia pseudomallei 1710a</name>
    <dbReference type="NCBI Taxonomy" id="320371"/>
    <lineage>
        <taxon>Bacteria</taxon>
        <taxon>Pseudomonadati</taxon>
        <taxon>Pseudomonadota</taxon>
        <taxon>Betaproteobacteria</taxon>
        <taxon>Burkholderiales</taxon>
        <taxon>Burkholderiaceae</taxon>
        <taxon>Burkholderia</taxon>
        <taxon>pseudomallei group</taxon>
    </lineage>
</organism>
<evidence type="ECO:0000313" key="2">
    <source>
        <dbReference type="EMBL" id="EET07575.1"/>
    </source>
</evidence>
<protein>
    <submittedName>
        <fullName evidence="2">Uncharacterized protein</fullName>
    </submittedName>
</protein>
<dbReference type="Proteomes" id="UP000001812">
    <property type="component" value="Chromosome I"/>
</dbReference>
<gene>
    <name evidence="2" type="ORF">BURPS1710A_3492</name>
</gene>
<name>A0A0E1W2X9_BURPE</name>
<feature type="compositionally biased region" description="Basic and acidic residues" evidence="1">
    <location>
        <begin position="31"/>
        <end position="46"/>
    </location>
</feature>
<reference evidence="2" key="1">
    <citation type="submission" date="2009-05" db="EMBL/GenBank/DDBJ databases">
        <authorList>
            <person name="Harkins D.M."/>
            <person name="DeShazer D."/>
            <person name="Woods D.E."/>
            <person name="Brinkac L.M."/>
            <person name="Brown K.A."/>
            <person name="Hung G.C."/>
            <person name="Tuanyok A."/>
            <person name="Zhang B."/>
            <person name="Nierman W.C."/>
        </authorList>
    </citation>
    <scope>NUCLEOTIDE SEQUENCE [LARGE SCALE GENOMIC DNA]</scope>
    <source>
        <strain evidence="2">1710a</strain>
    </source>
</reference>